<evidence type="ECO:0000256" key="1">
    <source>
        <dbReference type="SAM" id="MobiDB-lite"/>
    </source>
</evidence>
<dbReference type="Proteomes" id="UP001311232">
    <property type="component" value="Unassembled WGS sequence"/>
</dbReference>
<feature type="compositionally biased region" description="Pro residues" evidence="1">
    <location>
        <begin position="150"/>
        <end position="160"/>
    </location>
</feature>
<protein>
    <submittedName>
        <fullName evidence="2">Uncharacterized protein</fullName>
    </submittedName>
</protein>
<dbReference type="EMBL" id="JAHHUM010002822">
    <property type="protein sequence ID" value="KAK5600705.1"/>
    <property type="molecule type" value="Genomic_DNA"/>
</dbReference>
<evidence type="ECO:0000313" key="2">
    <source>
        <dbReference type="EMBL" id="KAK5600705.1"/>
    </source>
</evidence>
<keyword evidence="3" id="KW-1185">Reference proteome</keyword>
<sequence length="195" mass="21259">MKSFERLVLKHLKDYRPSTGRPAVCLRAKRSADDAVNFGSTLHPATLDHPGTFAPDPVCRLQLSLQHHIPDILLQKLTQLKSQPPPSGDKVSLRPDEQNCFLPALFPSFGCLTSFHLLFYLFPVLSLYLLASNHQSPYCPPTSVLSAGCRPPPAASPPPSSAAAASPEGRWAEQDGRDSTTEQAEELHAGPRCLN</sequence>
<reference evidence="2 3" key="1">
    <citation type="submission" date="2021-06" db="EMBL/GenBank/DDBJ databases">
        <authorList>
            <person name="Palmer J.M."/>
        </authorList>
    </citation>
    <scope>NUCLEOTIDE SEQUENCE [LARGE SCALE GENOMIC DNA]</scope>
    <source>
        <strain evidence="2 3">MEX-2019</strain>
        <tissue evidence="2">Muscle</tissue>
    </source>
</reference>
<name>A0AAV9QW94_9TELE</name>
<feature type="compositionally biased region" description="Basic and acidic residues" evidence="1">
    <location>
        <begin position="170"/>
        <end position="189"/>
    </location>
</feature>
<comment type="caution">
    <text evidence="2">The sequence shown here is derived from an EMBL/GenBank/DDBJ whole genome shotgun (WGS) entry which is preliminary data.</text>
</comment>
<organism evidence="2 3">
    <name type="scientific">Crenichthys baileyi</name>
    <name type="common">White River springfish</name>
    <dbReference type="NCBI Taxonomy" id="28760"/>
    <lineage>
        <taxon>Eukaryota</taxon>
        <taxon>Metazoa</taxon>
        <taxon>Chordata</taxon>
        <taxon>Craniata</taxon>
        <taxon>Vertebrata</taxon>
        <taxon>Euteleostomi</taxon>
        <taxon>Actinopterygii</taxon>
        <taxon>Neopterygii</taxon>
        <taxon>Teleostei</taxon>
        <taxon>Neoteleostei</taxon>
        <taxon>Acanthomorphata</taxon>
        <taxon>Ovalentaria</taxon>
        <taxon>Atherinomorphae</taxon>
        <taxon>Cyprinodontiformes</taxon>
        <taxon>Goodeidae</taxon>
        <taxon>Crenichthys</taxon>
    </lineage>
</organism>
<feature type="region of interest" description="Disordered" evidence="1">
    <location>
        <begin position="149"/>
        <end position="195"/>
    </location>
</feature>
<evidence type="ECO:0000313" key="3">
    <source>
        <dbReference type="Proteomes" id="UP001311232"/>
    </source>
</evidence>
<accession>A0AAV9QW94</accession>
<gene>
    <name evidence="2" type="ORF">CRENBAI_012000</name>
</gene>
<dbReference type="AlphaFoldDB" id="A0AAV9QW94"/>
<proteinExistence type="predicted"/>